<evidence type="ECO:0000313" key="3">
    <source>
        <dbReference type="Proteomes" id="UP000319801"/>
    </source>
</evidence>
<accession>A0A556U8C7</accession>
<feature type="region of interest" description="Disordered" evidence="1">
    <location>
        <begin position="145"/>
        <end position="183"/>
    </location>
</feature>
<comment type="caution">
    <text evidence="2">The sequence shown here is derived from an EMBL/GenBank/DDBJ whole genome shotgun (WGS) entry which is preliminary data.</text>
</comment>
<dbReference type="AlphaFoldDB" id="A0A556U8C7"/>
<gene>
    <name evidence="2" type="ORF">Baya_9805</name>
</gene>
<feature type="region of interest" description="Disordered" evidence="1">
    <location>
        <begin position="431"/>
        <end position="450"/>
    </location>
</feature>
<evidence type="ECO:0000313" key="2">
    <source>
        <dbReference type="EMBL" id="TSN95691.1"/>
    </source>
</evidence>
<keyword evidence="3" id="KW-1185">Reference proteome</keyword>
<dbReference type="OrthoDB" id="9393938at2759"/>
<feature type="compositionally biased region" description="Polar residues" evidence="1">
    <location>
        <begin position="152"/>
        <end position="161"/>
    </location>
</feature>
<sequence>MPVALRTRRWEDQLTPHSRKQYSYDDLDLVCFYANVGESHSPTGHRRHGRCASMPECCPHKSCPGEKRNRRRKTLSGTFKSIAFSYGCDSQTGTKCHTLATVRQAMADDHTIQSKDCLSSPYHSACILKHSLDVSLNGMHTQNEETFRKSMATPSGSSSTNTEEEQNKKFNFSTTESETNDALKDNAKLNITMAVKSREKLETGAELITEGNTGEPVKKASSLHPQHEIRVGLEATDIVSDKNITEVSPLPPTHSNAITSTDLASNIKQSEKSQVPQNNVVVFHSSNPNSNNYQIVTIEEILLAHNPQASTEPEVFLCISRSTSNPNTSRDYYAKLHPIPEVFFTESGVEEGMLKLIKENTSEPHISTTSGDLECAGNVKNISVPLEMQQDTPVAGLLGNFQKDISEDLPGCESKSESKMETLDCVMIPQTSPSIHEEERDNKPQEAPVRLRSKKPADWVYCINGLGDEEKFQPLKKQMHWRALDGAKDVYRLFKSSRAAIHNVSVSWSAYLDIYLPLWGPIRKHCYYLERKACFINNRL</sequence>
<protein>
    <submittedName>
        <fullName evidence="2">Uncharacterized protein</fullName>
    </submittedName>
</protein>
<reference evidence="2 3" key="1">
    <citation type="journal article" date="2019" name="Genome Biol. Evol.">
        <title>Whole-Genome Sequencing of the Giant Devil Catfish, Bagarius yarrelli.</title>
        <authorList>
            <person name="Jiang W."/>
            <person name="Lv Y."/>
            <person name="Cheng L."/>
            <person name="Yang K."/>
            <person name="Chao B."/>
            <person name="Wang X."/>
            <person name="Li Y."/>
            <person name="Pan X."/>
            <person name="You X."/>
            <person name="Zhang Y."/>
            <person name="Yang J."/>
            <person name="Li J."/>
            <person name="Zhang X."/>
            <person name="Liu S."/>
            <person name="Sun C."/>
            <person name="Yang J."/>
            <person name="Shi Q."/>
        </authorList>
    </citation>
    <scope>NUCLEOTIDE SEQUENCE [LARGE SCALE GENOMIC DNA]</scope>
    <source>
        <strain evidence="2">JWS20170419001</strain>
        <tissue evidence="2">Muscle</tissue>
    </source>
</reference>
<proteinExistence type="predicted"/>
<evidence type="ECO:0000256" key="1">
    <source>
        <dbReference type="SAM" id="MobiDB-lite"/>
    </source>
</evidence>
<dbReference type="EMBL" id="VCAZ01000062">
    <property type="protein sequence ID" value="TSN95691.1"/>
    <property type="molecule type" value="Genomic_DNA"/>
</dbReference>
<organism evidence="2 3">
    <name type="scientific">Bagarius yarrelli</name>
    <name type="common">Goonch</name>
    <name type="synonym">Bagrus yarrelli</name>
    <dbReference type="NCBI Taxonomy" id="175774"/>
    <lineage>
        <taxon>Eukaryota</taxon>
        <taxon>Metazoa</taxon>
        <taxon>Chordata</taxon>
        <taxon>Craniata</taxon>
        <taxon>Vertebrata</taxon>
        <taxon>Euteleostomi</taxon>
        <taxon>Actinopterygii</taxon>
        <taxon>Neopterygii</taxon>
        <taxon>Teleostei</taxon>
        <taxon>Ostariophysi</taxon>
        <taxon>Siluriformes</taxon>
        <taxon>Sisoridae</taxon>
        <taxon>Sisorinae</taxon>
        <taxon>Bagarius</taxon>
    </lineage>
</organism>
<dbReference type="Proteomes" id="UP000319801">
    <property type="component" value="Unassembled WGS sequence"/>
</dbReference>
<name>A0A556U8C7_BAGYA</name>
<feature type="compositionally biased region" description="Basic and acidic residues" evidence="1">
    <location>
        <begin position="435"/>
        <end position="444"/>
    </location>
</feature>